<proteinExistence type="predicted"/>
<sequence>MRNAVPRIFTDFGIDRWGVFGSDCCSSYTDPSGTYHASQLCQDYCCWNLDLTNYKVCCSNPIRQVPSSDRDQQSCTESWITEHLGANCVRSGVPGPDRVVLLLLLWLLLLSERPHRICPIRRSASNNRCGGQPDKHDAKQILIVETLPTHLPFIQVPYIQNSANTFQMNFRIYVRQLDDFITQT</sequence>
<reference evidence="1" key="1">
    <citation type="submission" date="2022-11" db="EMBL/GenBank/DDBJ databases">
        <title>Centuries of genome instability and evolution in soft-shell clam transmissible cancer (bioRxiv).</title>
        <authorList>
            <person name="Hart S.F.M."/>
            <person name="Yonemitsu M.A."/>
            <person name="Giersch R.M."/>
            <person name="Beal B.F."/>
            <person name="Arriagada G."/>
            <person name="Davis B.W."/>
            <person name="Ostrander E.A."/>
            <person name="Goff S.P."/>
            <person name="Metzger M.J."/>
        </authorList>
    </citation>
    <scope>NUCLEOTIDE SEQUENCE</scope>
    <source>
        <strain evidence="1">MELC-2E11</strain>
        <tissue evidence="1">Siphon/mantle</tissue>
    </source>
</reference>
<dbReference type="EMBL" id="CP111014">
    <property type="protein sequence ID" value="WAR00264.1"/>
    <property type="molecule type" value="Genomic_DNA"/>
</dbReference>
<evidence type="ECO:0000313" key="2">
    <source>
        <dbReference type="Proteomes" id="UP001164746"/>
    </source>
</evidence>
<organism evidence="1 2">
    <name type="scientific">Mya arenaria</name>
    <name type="common">Soft-shell clam</name>
    <dbReference type="NCBI Taxonomy" id="6604"/>
    <lineage>
        <taxon>Eukaryota</taxon>
        <taxon>Metazoa</taxon>
        <taxon>Spiralia</taxon>
        <taxon>Lophotrochozoa</taxon>
        <taxon>Mollusca</taxon>
        <taxon>Bivalvia</taxon>
        <taxon>Autobranchia</taxon>
        <taxon>Heteroconchia</taxon>
        <taxon>Euheterodonta</taxon>
        <taxon>Imparidentia</taxon>
        <taxon>Neoheterodontei</taxon>
        <taxon>Myida</taxon>
        <taxon>Myoidea</taxon>
        <taxon>Myidae</taxon>
        <taxon>Mya</taxon>
    </lineage>
</organism>
<protein>
    <submittedName>
        <fullName evidence="1">Uncharacterized protein</fullName>
    </submittedName>
</protein>
<name>A0ABY7DT52_MYAAR</name>
<keyword evidence="2" id="KW-1185">Reference proteome</keyword>
<dbReference type="Proteomes" id="UP001164746">
    <property type="component" value="Chromosome 3"/>
</dbReference>
<accession>A0ABY7DT52</accession>
<gene>
    <name evidence="1" type="ORF">MAR_024636</name>
</gene>
<evidence type="ECO:0000313" key="1">
    <source>
        <dbReference type="EMBL" id="WAR00264.1"/>
    </source>
</evidence>